<comment type="caution">
    <text evidence="2">The sequence shown here is derived from an EMBL/GenBank/DDBJ whole genome shotgun (WGS) entry which is preliminary data.</text>
</comment>
<dbReference type="InterPro" id="IPR007487">
    <property type="entry name" value="ABC_transpt-TYRBP-like"/>
</dbReference>
<gene>
    <name evidence="2" type="ORF">ENL21_08875</name>
</gene>
<dbReference type="EMBL" id="DRTD01000661">
    <property type="protein sequence ID" value="HHE55882.1"/>
    <property type="molecule type" value="Genomic_DNA"/>
</dbReference>
<dbReference type="Gene3D" id="3.40.50.2300">
    <property type="match status" value="1"/>
</dbReference>
<name>A0A7V5H554_CALAY</name>
<dbReference type="Pfam" id="PF04392">
    <property type="entry name" value="ABC_sub_bind"/>
    <property type="match status" value="1"/>
</dbReference>
<feature type="signal peptide" evidence="1">
    <location>
        <begin position="1"/>
        <end position="22"/>
    </location>
</feature>
<protein>
    <submittedName>
        <fullName evidence="2">Uncharacterized protein</fullName>
    </submittedName>
</protein>
<organism evidence="2">
    <name type="scientific">Caldithrix abyssi</name>
    <dbReference type="NCBI Taxonomy" id="187145"/>
    <lineage>
        <taxon>Bacteria</taxon>
        <taxon>Pseudomonadati</taxon>
        <taxon>Calditrichota</taxon>
        <taxon>Calditrichia</taxon>
        <taxon>Calditrichales</taxon>
        <taxon>Calditrichaceae</taxon>
        <taxon>Caldithrix</taxon>
    </lineage>
</organism>
<accession>A0A7V5H554</accession>
<sequence>MKKFSYVLVIVITSLQFCLANAVSWTQYFFAIKQIFPEIKNVSILITEDAVQSQQKSIARAAVAFKIKVKLFPVKDTREIGNEIKMVDDGAVLIVYEDPLFMEKSSIYYILSKAKDKNISVISCSEKYAEAGAFLSLVKKDSKKLKIVVNLRFKPEFASKFTPELQQKLGVSEVLQ</sequence>
<evidence type="ECO:0000313" key="2">
    <source>
        <dbReference type="EMBL" id="HHE55882.1"/>
    </source>
</evidence>
<evidence type="ECO:0000256" key="1">
    <source>
        <dbReference type="SAM" id="SignalP"/>
    </source>
</evidence>
<dbReference type="Proteomes" id="UP000886111">
    <property type="component" value="Unassembled WGS sequence"/>
</dbReference>
<keyword evidence="1" id="KW-0732">Signal</keyword>
<dbReference type="AlphaFoldDB" id="A0A7V5H554"/>
<feature type="chain" id="PRO_5031546437" evidence="1">
    <location>
        <begin position="23"/>
        <end position="176"/>
    </location>
</feature>
<proteinExistence type="predicted"/>
<reference evidence="2" key="1">
    <citation type="journal article" date="2020" name="mSystems">
        <title>Genome- and Community-Level Interaction Insights into Carbon Utilization and Element Cycling Functions of Hydrothermarchaeota in Hydrothermal Sediment.</title>
        <authorList>
            <person name="Zhou Z."/>
            <person name="Liu Y."/>
            <person name="Xu W."/>
            <person name="Pan J."/>
            <person name="Luo Z.H."/>
            <person name="Li M."/>
        </authorList>
    </citation>
    <scope>NUCLEOTIDE SEQUENCE [LARGE SCALE GENOMIC DNA]</scope>
    <source>
        <strain evidence="2">HyVt-76</strain>
    </source>
</reference>